<dbReference type="STRING" id="323097.Nham_0307"/>
<keyword evidence="2" id="KW-1185">Reference proteome</keyword>
<dbReference type="RefSeq" id="WP_011508907.1">
    <property type="nucleotide sequence ID" value="NC_007964.1"/>
</dbReference>
<dbReference type="EMBL" id="CP000319">
    <property type="protein sequence ID" value="ABE61203.1"/>
    <property type="molecule type" value="Genomic_DNA"/>
</dbReference>
<name>Q1QRE4_NITHX</name>
<gene>
    <name evidence="1" type="ordered locus">Nham_0307</name>
</gene>
<evidence type="ECO:0000313" key="2">
    <source>
        <dbReference type="Proteomes" id="UP000001953"/>
    </source>
</evidence>
<reference evidence="1 2" key="1">
    <citation type="submission" date="2006-03" db="EMBL/GenBank/DDBJ databases">
        <title>Complete sequence of chromosome of Nitrobacter hamburgensis X14.</title>
        <authorList>
            <consortium name="US DOE Joint Genome Institute"/>
            <person name="Copeland A."/>
            <person name="Lucas S."/>
            <person name="Lapidus A."/>
            <person name="Barry K."/>
            <person name="Detter J.C."/>
            <person name="Glavina del Rio T."/>
            <person name="Hammon N."/>
            <person name="Israni S."/>
            <person name="Dalin E."/>
            <person name="Tice H."/>
            <person name="Pitluck S."/>
            <person name="Chain P."/>
            <person name="Malfatti S."/>
            <person name="Shin M."/>
            <person name="Vergez L."/>
            <person name="Schmutz J."/>
            <person name="Larimer F."/>
            <person name="Land M."/>
            <person name="Hauser L."/>
            <person name="Kyrpides N."/>
            <person name="Ivanova N."/>
            <person name="Ward B."/>
            <person name="Arp D."/>
            <person name="Klotz M."/>
            <person name="Stein L."/>
            <person name="O'Mullan G."/>
            <person name="Starkenburg S."/>
            <person name="Sayavedra L."/>
            <person name="Poret-Peterson A.T."/>
            <person name="Gentry M.E."/>
            <person name="Bruce D."/>
            <person name="Richardson P."/>
        </authorList>
    </citation>
    <scope>NUCLEOTIDE SEQUENCE [LARGE SCALE GENOMIC DNA]</scope>
    <source>
        <strain evidence="2">DSM 10229 / NCIMB 13809 / X14</strain>
    </source>
</reference>
<dbReference type="KEGG" id="nha:Nham_0307"/>
<sequence>MEKEWPTGGGYYSSYEKEGEDIAAEFGLTLNDQAVWSDRFFNHLDVANWHKPPTLDVVIERAAGFKKEHPLCPYSSHWLVEDFARRL</sequence>
<protein>
    <submittedName>
        <fullName evidence="1">Uncharacterized protein</fullName>
    </submittedName>
</protein>
<dbReference type="AlphaFoldDB" id="Q1QRE4"/>
<evidence type="ECO:0000313" key="1">
    <source>
        <dbReference type="EMBL" id="ABE61203.1"/>
    </source>
</evidence>
<proteinExistence type="predicted"/>
<dbReference type="HOGENOM" id="CLU_2480171_0_0_5"/>
<accession>Q1QRE4</accession>
<dbReference type="Proteomes" id="UP000001953">
    <property type="component" value="Chromosome"/>
</dbReference>
<organism evidence="1 2">
    <name type="scientific">Nitrobacter hamburgensis (strain DSM 10229 / NCIMB 13809 / X14)</name>
    <dbReference type="NCBI Taxonomy" id="323097"/>
    <lineage>
        <taxon>Bacteria</taxon>
        <taxon>Pseudomonadati</taxon>
        <taxon>Pseudomonadota</taxon>
        <taxon>Alphaproteobacteria</taxon>
        <taxon>Hyphomicrobiales</taxon>
        <taxon>Nitrobacteraceae</taxon>
        <taxon>Nitrobacter</taxon>
    </lineage>
</organism>